<evidence type="ECO:0000313" key="2">
    <source>
        <dbReference type="EMBL" id="GAT35528.1"/>
    </source>
</evidence>
<name>A0A146GGG0_TERSA</name>
<reference evidence="3" key="1">
    <citation type="journal article" date="2017" name="Genome Announc.">
        <title>Draft Genome Sequence of Terrimicrobium sacchariphilum NM-5T, a Facultative Anaerobic Soil Bacterium of the Class Spartobacteria.</title>
        <authorList>
            <person name="Qiu Y.L."/>
            <person name="Tourlousse D.M."/>
            <person name="Matsuura N."/>
            <person name="Ohashi A."/>
            <person name="Sekiguchi Y."/>
        </authorList>
    </citation>
    <scope>NUCLEOTIDE SEQUENCE [LARGE SCALE GENOMIC DNA]</scope>
    <source>
        <strain evidence="3">NM-5</strain>
    </source>
</reference>
<feature type="chain" id="PRO_5007524864" evidence="1">
    <location>
        <begin position="23"/>
        <end position="252"/>
    </location>
</feature>
<dbReference type="EMBL" id="BDCO01000003">
    <property type="protein sequence ID" value="GAT35528.1"/>
    <property type="molecule type" value="Genomic_DNA"/>
</dbReference>
<keyword evidence="3" id="KW-1185">Reference proteome</keyword>
<evidence type="ECO:0000313" key="3">
    <source>
        <dbReference type="Proteomes" id="UP000076023"/>
    </source>
</evidence>
<dbReference type="Proteomes" id="UP000076023">
    <property type="component" value="Unassembled WGS sequence"/>
</dbReference>
<comment type="caution">
    <text evidence="2">The sequence shown here is derived from an EMBL/GenBank/DDBJ whole genome shotgun (WGS) entry which is preliminary data.</text>
</comment>
<evidence type="ECO:0000256" key="1">
    <source>
        <dbReference type="SAM" id="SignalP"/>
    </source>
</evidence>
<dbReference type="OrthoDB" id="190037at2"/>
<keyword evidence="1" id="KW-0732">Signal</keyword>
<dbReference type="InParanoid" id="A0A146GGG0"/>
<protein>
    <submittedName>
        <fullName evidence="2">Uncharacterized protein</fullName>
    </submittedName>
</protein>
<feature type="signal peptide" evidence="1">
    <location>
        <begin position="1"/>
        <end position="22"/>
    </location>
</feature>
<sequence length="252" mass="27494">MTRLANLPGFLLFLLAAASLHASPIVREPGAIYLSDFGDKTLRVNMTQAAKSYFDMGMTRYAGTLRYPQQVQVVAVADTGCRVRGNAQQGGVVAWVSFDDLSGLPKDFLATMKKAEERRLMVEALIAKKEVAIGMTSDEVRRSLGKPAKTTKRANKEGLEELWEYVKYDLIPQTTYTPGVTQTVIPPNKPGQPANVVTQTVMIGNTIYVKVPVGTLKVAFKDNLVDSLDQTEGTLVGAGQVSIVTPPLNVYW</sequence>
<proteinExistence type="predicted"/>
<dbReference type="AlphaFoldDB" id="A0A146GGG0"/>
<accession>A0A146GGG0</accession>
<dbReference type="RefSeq" id="WP_075081327.1">
    <property type="nucleotide sequence ID" value="NZ_BDCO01000003.1"/>
</dbReference>
<gene>
    <name evidence="2" type="ORF">TSACC_3599</name>
</gene>
<organism evidence="2 3">
    <name type="scientific">Terrimicrobium sacchariphilum</name>
    <dbReference type="NCBI Taxonomy" id="690879"/>
    <lineage>
        <taxon>Bacteria</taxon>
        <taxon>Pseudomonadati</taxon>
        <taxon>Verrucomicrobiota</taxon>
        <taxon>Terrimicrobiia</taxon>
        <taxon>Terrimicrobiales</taxon>
        <taxon>Terrimicrobiaceae</taxon>
        <taxon>Terrimicrobium</taxon>
    </lineage>
</organism>